<dbReference type="EMBL" id="BPVZ01000008">
    <property type="protein sequence ID" value="GKU94483.1"/>
    <property type="molecule type" value="Genomic_DNA"/>
</dbReference>
<dbReference type="GO" id="GO:0045552">
    <property type="term" value="F:dihydroflavanol 4-reductase activity"/>
    <property type="evidence" value="ECO:0007669"/>
    <property type="project" value="UniProtKB-EC"/>
</dbReference>
<comment type="similarity">
    <text evidence="4">Belongs to the NAD(P)-dependent epimerase/dehydratase family. Dihydroflavonol-4-reductase subfamily.</text>
</comment>
<evidence type="ECO:0000313" key="11">
    <source>
        <dbReference type="EMBL" id="GKU94483.1"/>
    </source>
</evidence>
<dbReference type="AlphaFoldDB" id="A0AAV5I974"/>
<dbReference type="EC" id="1.1.1.219" evidence="6"/>
<dbReference type="InterPro" id="IPR001509">
    <property type="entry name" value="Epimerase_deHydtase"/>
</dbReference>
<comment type="caution">
    <text evidence="11">The sequence shown here is derived from an EMBL/GenBank/DDBJ whole genome shotgun (WGS) entry which is preliminary data.</text>
</comment>
<dbReference type="Proteomes" id="UP001054252">
    <property type="component" value="Unassembled WGS sequence"/>
</dbReference>
<evidence type="ECO:0000256" key="5">
    <source>
        <dbReference type="ARBA" id="ARBA00039055"/>
    </source>
</evidence>
<reference evidence="11 12" key="1">
    <citation type="journal article" date="2021" name="Commun. Biol.">
        <title>The genome of Shorea leprosula (Dipterocarpaceae) highlights the ecological relevance of drought in aseasonal tropical rainforests.</title>
        <authorList>
            <person name="Ng K.K.S."/>
            <person name="Kobayashi M.J."/>
            <person name="Fawcett J.A."/>
            <person name="Hatakeyama M."/>
            <person name="Paape T."/>
            <person name="Ng C.H."/>
            <person name="Ang C.C."/>
            <person name="Tnah L.H."/>
            <person name="Lee C.T."/>
            <person name="Nishiyama T."/>
            <person name="Sese J."/>
            <person name="O'Brien M.J."/>
            <person name="Copetti D."/>
            <person name="Mohd Noor M.I."/>
            <person name="Ong R.C."/>
            <person name="Putra M."/>
            <person name="Sireger I.Z."/>
            <person name="Indrioko S."/>
            <person name="Kosugi Y."/>
            <person name="Izuno A."/>
            <person name="Isagi Y."/>
            <person name="Lee S.L."/>
            <person name="Shimizu K.K."/>
        </authorList>
    </citation>
    <scope>NUCLEOTIDE SEQUENCE [LARGE SCALE GENOMIC DNA]</scope>
    <source>
        <strain evidence="11">214</strain>
    </source>
</reference>
<keyword evidence="2" id="KW-0560">Oxidoreductase</keyword>
<evidence type="ECO:0000256" key="1">
    <source>
        <dbReference type="ARBA" id="ARBA00022857"/>
    </source>
</evidence>
<evidence type="ECO:0000256" key="4">
    <source>
        <dbReference type="ARBA" id="ARBA00023445"/>
    </source>
</evidence>
<gene>
    <name evidence="11" type="ORF">SLEP1_g7980</name>
</gene>
<evidence type="ECO:0000256" key="6">
    <source>
        <dbReference type="ARBA" id="ARBA00039057"/>
    </source>
</evidence>
<evidence type="ECO:0000256" key="2">
    <source>
        <dbReference type="ARBA" id="ARBA00023002"/>
    </source>
</evidence>
<evidence type="ECO:0000256" key="8">
    <source>
        <dbReference type="ARBA" id="ARBA00048870"/>
    </source>
</evidence>
<sequence length="213" mass="23788">MTASLSQFSWEAKLEHVIMEGKAEIVCVTGASGLIGSWLVMKLLQKGYIVRATVRDPGRAQGSRQLRRGHPRLFWCLPCRYSHGLCISGSLVIKPTVDGAVDIVRSCSKAKTVRRLVFVSSAGAVVMQEHRRHEYYETCWSNVDFIRDKMTGWMYFQPKILPAWEAPKENGIDFIGVIPTLVVGPFIMPSMPPNLITALSLITGTIKKVKKLI</sequence>
<dbReference type="SUPFAM" id="SSF51735">
    <property type="entry name" value="NAD(P)-binding Rossmann-fold domains"/>
    <property type="match status" value="1"/>
</dbReference>
<dbReference type="PANTHER" id="PTHR10366:SF564">
    <property type="entry name" value="STEROL-4-ALPHA-CARBOXYLATE 3-DEHYDROGENASE, DECARBOXYLATING"/>
    <property type="match status" value="1"/>
</dbReference>
<organism evidence="11 12">
    <name type="scientific">Rubroshorea leprosula</name>
    <dbReference type="NCBI Taxonomy" id="152421"/>
    <lineage>
        <taxon>Eukaryota</taxon>
        <taxon>Viridiplantae</taxon>
        <taxon>Streptophyta</taxon>
        <taxon>Embryophyta</taxon>
        <taxon>Tracheophyta</taxon>
        <taxon>Spermatophyta</taxon>
        <taxon>Magnoliopsida</taxon>
        <taxon>eudicotyledons</taxon>
        <taxon>Gunneridae</taxon>
        <taxon>Pentapetalae</taxon>
        <taxon>rosids</taxon>
        <taxon>malvids</taxon>
        <taxon>Malvales</taxon>
        <taxon>Dipterocarpaceae</taxon>
        <taxon>Rubroshorea</taxon>
    </lineage>
</organism>
<dbReference type="Pfam" id="PF01370">
    <property type="entry name" value="Epimerase"/>
    <property type="match status" value="1"/>
</dbReference>
<proteinExistence type="inferred from homology"/>
<dbReference type="Gene3D" id="3.40.50.720">
    <property type="entry name" value="NAD(P)-binding Rossmann-like Domain"/>
    <property type="match status" value="2"/>
</dbReference>
<protein>
    <recommendedName>
        <fullName evidence="7">Flavanone 4-reductase</fullName>
        <ecNumber evidence="6">1.1.1.219</ecNumber>
        <ecNumber evidence="5">1.1.1.234</ecNumber>
    </recommendedName>
</protein>
<feature type="domain" description="NAD-dependent epimerase/dehydratase" evidence="10">
    <location>
        <begin position="26"/>
        <end position="60"/>
    </location>
</feature>
<accession>A0AAV5I974</accession>
<evidence type="ECO:0000256" key="3">
    <source>
        <dbReference type="ARBA" id="ARBA00023241"/>
    </source>
</evidence>
<evidence type="ECO:0000256" key="7">
    <source>
        <dbReference type="ARBA" id="ARBA00042087"/>
    </source>
</evidence>
<evidence type="ECO:0000313" key="12">
    <source>
        <dbReference type="Proteomes" id="UP001054252"/>
    </source>
</evidence>
<keyword evidence="3" id="KW-0284">Flavonoid biosynthesis</keyword>
<dbReference type="PANTHER" id="PTHR10366">
    <property type="entry name" value="NAD DEPENDENT EPIMERASE/DEHYDRATASE"/>
    <property type="match status" value="1"/>
</dbReference>
<keyword evidence="1" id="KW-0521">NADP</keyword>
<evidence type="ECO:0000256" key="9">
    <source>
        <dbReference type="ARBA" id="ARBA00049132"/>
    </source>
</evidence>
<dbReference type="GO" id="GO:0009718">
    <property type="term" value="P:anthocyanin-containing compound biosynthetic process"/>
    <property type="evidence" value="ECO:0007669"/>
    <property type="project" value="TreeGrafter"/>
</dbReference>
<keyword evidence="12" id="KW-1185">Reference proteome</keyword>
<comment type="catalytic activity">
    <reaction evidence="9">
        <text>a (2R,3S,4S)-leucoanthocyanidin + NADP(+) = a (2R,3R)-dihydroflavonol + NADPH + H(+)</text>
        <dbReference type="Rhea" id="RHEA:54444"/>
        <dbReference type="ChEBI" id="CHEBI:15378"/>
        <dbReference type="ChEBI" id="CHEBI:57783"/>
        <dbReference type="ChEBI" id="CHEBI:58349"/>
        <dbReference type="ChEBI" id="CHEBI:138176"/>
        <dbReference type="ChEBI" id="CHEBI:138188"/>
        <dbReference type="EC" id="1.1.1.219"/>
    </reaction>
</comment>
<dbReference type="InterPro" id="IPR036291">
    <property type="entry name" value="NAD(P)-bd_dom_sf"/>
</dbReference>
<dbReference type="InterPro" id="IPR050425">
    <property type="entry name" value="NAD(P)_dehydrat-like"/>
</dbReference>
<evidence type="ECO:0000259" key="10">
    <source>
        <dbReference type="Pfam" id="PF01370"/>
    </source>
</evidence>
<dbReference type="GO" id="GO:0047890">
    <property type="term" value="F:flavanone 4-reductase activity"/>
    <property type="evidence" value="ECO:0007669"/>
    <property type="project" value="UniProtKB-EC"/>
</dbReference>
<name>A0AAV5I974_9ROSI</name>
<comment type="catalytic activity">
    <reaction evidence="8">
        <text>(2S)-flavan-4-ol + NADP(+) = (2S)-flavanone + NADPH + H(+)</text>
        <dbReference type="Rhea" id="RHEA:11228"/>
        <dbReference type="ChEBI" id="CHEBI:15378"/>
        <dbReference type="ChEBI" id="CHEBI:15605"/>
        <dbReference type="ChEBI" id="CHEBI:15606"/>
        <dbReference type="ChEBI" id="CHEBI:57783"/>
        <dbReference type="ChEBI" id="CHEBI:58349"/>
        <dbReference type="EC" id="1.1.1.234"/>
    </reaction>
</comment>
<dbReference type="EC" id="1.1.1.234" evidence="5"/>